<evidence type="ECO:0000313" key="1">
    <source>
        <dbReference type="EMBL" id="CDG19028.1"/>
    </source>
</evidence>
<gene>
    <name evidence="2" type="ORF">LY16_00548</name>
    <name evidence="1" type="ORF">XDD1_3338</name>
</gene>
<dbReference type="AlphaFoldDB" id="A0A068QVN1"/>
<dbReference type="EMBL" id="VNHN01000006">
    <property type="protein sequence ID" value="TYP14510.1"/>
    <property type="molecule type" value="Genomic_DNA"/>
</dbReference>
<keyword evidence="4" id="KW-1185">Reference proteome</keyword>
<dbReference type="KEGG" id="xdo:XDD1_3338"/>
<evidence type="ECO:0000313" key="3">
    <source>
        <dbReference type="Proteomes" id="UP000032721"/>
    </source>
</evidence>
<accession>A0A068QVN1</accession>
<protein>
    <submittedName>
        <fullName evidence="1 2">Chorismate mutase</fullName>
    </submittedName>
</protein>
<dbReference type="Proteomes" id="UP000032721">
    <property type="component" value="Chromosome"/>
</dbReference>
<evidence type="ECO:0000313" key="2">
    <source>
        <dbReference type="EMBL" id="TYP14510.1"/>
    </source>
</evidence>
<name>A0A068QVN1_9GAMM</name>
<reference evidence="2 4" key="2">
    <citation type="submission" date="2019-07" db="EMBL/GenBank/DDBJ databases">
        <title>Genomic Encyclopedia of Type Strains, Phase I: the one thousand microbial genomes (KMG-I) project.</title>
        <authorList>
            <person name="Kyrpides N."/>
        </authorList>
    </citation>
    <scope>NUCLEOTIDE SEQUENCE [LARGE SCALE GENOMIC DNA]</scope>
    <source>
        <strain evidence="2 4">DSM 17909</strain>
    </source>
</reference>
<proteinExistence type="predicted"/>
<dbReference type="HOGENOM" id="CLU_3174909_0_0_6"/>
<reference evidence="1 3" key="1">
    <citation type="submission" date="2013-07" db="EMBL/GenBank/DDBJ databases">
        <authorList>
            <person name="Genoscope - CEA"/>
        </authorList>
    </citation>
    <scope>NUCLEOTIDE SEQUENCE [LARGE SCALE GENOMIC DNA]</scope>
    <source>
        <strain evidence="1">FRM16</strain>
        <strain evidence="3">FRM16 / DSM 17909</strain>
    </source>
</reference>
<sequence>MKRHLKERSQEFKLREEYTKSIFDLIIKETCYQESILIENFLKNKDK</sequence>
<dbReference type="Proteomes" id="UP000324170">
    <property type="component" value="Unassembled WGS sequence"/>
</dbReference>
<organism evidence="1 3">
    <name type="scientific">Xenorhabdus doucetiae</name>
    <dbReference type="NCBI Taxonomy" id="351671"/>
    <lineage>
        <taxon>Bacteria</taxon>
        <taxon>Pseudomonadati</taxon>
        <taxon>Pseudomonadota</taxon>
        <taxon>Gammaproteobacteria</taxon>
        <taxon>Enterobacterales</taxon>
        <taxon>Morganellaceae</taxon>
        <taxon>Xenorhabdus</taxon>
    </lineage>
</organism>
<evidence type="ECO:0000313" key="4">
    <source>
        <dbReference type="Proteomes" id="UP000324170"/>
    </source>
</evidence>
<dbReference type="EMBL" id="FO704550">
    <property type="protein sequence ID" value="CDG19028.1"/>
    <property type="molecule type" value="Genomic_DNA"/>
</dbReference>